<reference evidence="1" key="1">
    <citation type="submission" date="2020-08" db="EMBL/GenBank/DDBJ databases">
        <title>Multicomponent nature underlies the extraordinary mechanical properties of spider dragline silk.</title>
        <authorList>
            <person name="Kono N."/>
            <person name="Nakamura H."/>
            <person name="Mori M."/>
            <person name="Yoshida Y."/>
            <person name="Ohtoshi R."/>
            <person name="Malay A.D."/>
            <person name="Moran D.A.P."/>
            <person name="Tomita M."/>
            <person name="Numata K."/>
            <person name="Arakawa K."/>
        </authorList>
    </citation>
    <scope>NUCLEOTIDE SEQUENCE</scope>
</reference>
<organism evidence="1 2">
    <name type="scientific">Trichonephila inaurata madagascariensis</name>
    <dbReference type="NCBI Taxonomy" id="2747483"/>
    <lineage>
        <taxon>Eukaryota</taxon>
        <taxon>Metazoa</taxon>
        <taxon>Ecdysozoa</taxon>
        <taxon>Arthropoda</taxon>
        <taxon>Chelicerata</taxon>
        <taxon>Arachnida</taxon>
        <taxon>Araneae</taxon>
        <taxon>Araneomorphae</taxon>
        <taxon>Entelegynae</taxon>
        <taxon>Araneoidea</taxon>
        <taxon>Nephilidae</taxon>
        <taxon>Trichonephila</taxon>
        <taxon>Trichonephila inaurata</taxon>
    </lineage>
</organism>
<dbReference type="AlphaFoldDB" id="A0A8X7BQ22"/>
<gene>
    <name evidence="1" type="ORF">TNIN_208051</name>
</gene>
<dbReference type="Proteomes" id="UP000886998">
    <property type="component" value="Unassembled WGS sequence"/>
</dbReference>
<name>A0A8X7BQ22_9ARAC</name>
<dbReference type="EMBL" id="BMAV01001239">
    <property type="protein sequence ID" value="GFY39153.1"/>
    <property type="molecule type" value="Genomic_DNA"/>
</dbReference>
<accession>A0A8X7BQ22</accession>
<proteinExistence type="predicted"/>
<sequence length="155" mass="18220">MLHCRKSDGRVYEYDVFELVYQDSDTHSFLHYNGTHNNLNLTLVTTSISEDAYREVFYDPGSCHRITITTFSSQEKCIDFRENTRSRNFKKSNWIFFTQDLKSQFESKETMAERGVDSLLHNFVEIIINSAKRLISKRKITTLISIERPHVVITL</sequence>
<comment type="caution">
    <text evidence="1">The sequence shown here is derived from an EMBL/GenBank/DDBJ whole genome shotgun (WGS) entry which is preliminary data.</text>
</comment>
<keyword evidence="2" id="KW-1185">Reference proteome</keyword>
<protein>
    <submittedName>
        <fullName evidence="1">Uncharacterized protein</fullName>
    </submittedName>
</protein>
<evidence type="ECO:0000313" key="2">
    <source>
        <dbReference type="Proteomes" id="UP000886998"/>
    </source>
</evidence>
<evidence type="ECO:0000313" key="1">
    <source>
        <dbReference type="EMBL" id="GFY39153.1"/>
    </source>
</evidence>